<dbReference type="PANTHER" id="PTHR35848:SF6">
    <property type="entry name" value="CUPIN TYPE-2 DOMAIN-CONTAINING PROTEIN"/>
    <property type="match status" value="1"/>
</dbReference>
<dbReference type="AlphaFoldDB" id="A0A537J7S3"/>
<dbReference type="Pfam" id="PF07883">
    <property type="entry name" value="Cupin_2"/>
    <property type="match status" value="1"/>
</dbReference>
<gene>
    <name evidence="4" type="ORF">E6H02_11670</name>
    <name evidence="3" type="ORF">E6H04_10315</name>
</gene>
<dbReference type="EMBL" id="VBAO01000273">
    <property type="protein sequence ID" value="TMI79599.1"/>
    <property type="molecule type" value="Genomic_DNA"/>
</dbReference>
<evidence type="ECO:0000313" key="5">
    <source>
        <dbReference type="Proteomes" id="UP000320048"/>
    </source>
</evidence>
<dbReference type="SUPFAM" id="SSF51182">
    <property type="entry name" value="RmlC-like cupins"/>
    <property type="match status" value="1"/>
</dbReference>
<comment type="caution">
    <text evidence="3">The sequence shown here is derived from an EMBL/GenBank/DDBJ whole genome shotgun (WGS) entry which is preliminary data.</text>
</comment>
<dbReference type="Gene3D" id="2.60.120.10">
    <property type="entry name" value="Jelly Rolls"/>
    <property type="match status" value="1"/>
</dbReference>
<dbReference type="InterPro" id="IPR013096">
    <property type="entry name" value="Cupin_2"/>
</dbReference>
<accession>A0A537J7S3</accession>
<evidence type="ECO:0000313" key="4">
    <source>
        <dbReference type="EMBL" id="TMJ07244.1"/>
    </source>
</evidence>
<proteinExistence type="predicted"/>
<dbReference type="InterPro" id="IPR014710">
    <property type="entry name" value="RmlC-like_jellyroll"/>
</dbReference>
<dbReference type="PANTHER" id="PTHR35848">
    <property type="entry name" value="OXALATE-BINDING PROTEIN"/>
    <property type="match status" value="1"/>
</dbReference>
<feature type="domain" description="Cupin type-2" evidence="2">
    <location>
        <begin position="39"/>
        <end position="105"/>
    </location>
</feature>
<reference evidence="5 6" key="1">
    <citation type="journal article" date="2019" name="Nat. Microbiol.">
        <title>Mediterranean grassland soil C-N compound turnover is dependent on rainfall and depth, and is mediated by genomically divergent microorganisms.</title>
        <authorList>
            <person name="Diamond S."/>
            <person name="Andeer P.F."/>
            <person name="Li Z."/>
            <person name="Crits-Christoph A."/>
            <person name="Burstein D."/>
            <person name="Anantharaman K."/>
            <person name="Lane K.R."/>
            <person name="Thomas B.C."/>
            <person name="Pan C."/>
            <person name="Northen T.R."/>
            <person name="Banfield J.F."/>
        </authorList>
    </citation>
    <scope>NUCLEOTIDE SEQUENCE [LARGE SCALE GENOMIC DNA]</scope>
    <source>
        <strain evidence="4">NP_5</strain>
        <strain evidence="3">NP_7</strain>
    </source>
</reference>
<evidence type="ECO:0000256" key="1">
    <source>
        <dbReference type="ARBA" id="ARBA00022723"/>
    </source>
</evidence>
<organism evidence="3 5">
    <name type="scientific">Candidatus Segetimicrobium genomatis</name>
    <dbReference type="NCBI Taxonomy" id="2569760"/>
    <lineage>
        <taxon>Bacteria</taxon>
        <taxon>Bacillati</taxon>
        <taxon>Candidatus Sysuimicrobiota</taxon>
        <taxon>Candidatus Sysuimicrobiia</taxon>
        <taxon>Candidatus Sysuimicrobiales</taxon>
        <taxon>Candidatus Segetimicrobiaceae</taxon>
        <taxon>Candidatus Segetimicrobium</taxon>
    </lineage>
</organism>
<dbReference type="InterPro" id="IPR051610">
    <property type="entry name" value="GPI/OXD"/>
</dbReference>
<dbReference type="EMBL" id="VBAM01000497">
    <property type="protein sequence ID" value="TMJ07244.1"/>
    <property type="molecule type" value="Genomic_DNA"/>
</dbReference>
<dbReference type="Proteomes" id="UP000320048">
    <property type="component" value="Unassembled WGS sequence"/>
</dbReference>
<evidence type="ECO:0000313" key="6">
    <source>
        <dbReference type="Proteomes" id="UP000320393"/>
    </source>
</evidence>
<evidence type="ECO:0000259" key="2">
    <source>
        <dbReference type="Pfam" id="PF07883"/>
    </source>
</evidence>
<keyword evidence="1" id="KW-0479">Metal-binding</keyword>
<dbReference type="Proteomes" id="UP000320393">
    <property type="component" value="Unassembled WGS sequence"/>
</dbReference>
<evidence type="ECO:0000313" key="3">
    <source>
        <dbReference type="EMBL" id="TMI79599.1"/>
    </source>
</evidence>
<name>A0A537J7S3_9BACT</name>
<protein>
    <submittedName>
        <fullName evidence="3">Cupin domain-containing protein</fullName>
    </submittedName>
</protein>
<dbReference type="GO" id="GO:0046872">
    <property type="term" value="F:metal ion binding"/>
    <property type="evidence" value="ECO:0007669"/>
    <property type="project" value="UniProtKB-KW"/>
</dbReference>
<dbReference type="InterPro" id="IPR011051">
    <property type="entry name" value="RmlC_Cupin_sf"/>
</dbReference>
<sequence length="112" mass="12759">MDRFKWHEVTPETPEGMPGVRIHWVIDKRRGAENFAMRVFEVAPGASTPYHQHWYEQEMYFLEGEGVALGPQGEQPLSPGTVLWVRPDEPHAIKNTGTAPMKFICCVPTKKP</sequence>
<dbReference type="CDD" id="cd02222">
    <property type="entry name" value="cupin_TM1459-like"/>
    <property type="match status" value="1"/>
</dbReference>